<feature type="compositionally biased region" description="Polar residues" evidence="1">
    <location>
        <begin position="424"/>
        <end position="436"/>
    </location>
</feature>
<feature type="compositionally biased region" description="Low complexity" evidence="1">
    <location>
        <begin position="263"/>
        <end position="278"/>
    </location>
</feature>
<proteinExistence type="predicted"/>
<feature type="region of interest" description="Disordered" evidence="1">
    <location>
        <begin position="222"/>
        <end position="403"/>
    </location>
</feature>
<feature type="compositionally biased region" description="Polar residues" evidence="1">
    <location>
        <begin position="343"/>
        <end position="356"/>
    </location>
</feature>
<feature type="compositionally biased region" description="Low complexity" evidence="1">
    <location>
        <begin position="439"/>
        <end position="489"/>
    </location>
</feature>
<evidence type="ECO:0000313" key="4">
    <source>
        <dbReference type="Proteomes" id="UP000593567"/>
    </source>
</evidence>
<feature type="compositionally biased region" description="Polar residues" evidence="1">
    <location>
        <begin position="687"/>
        <end position="714"/>
    </location>
</feature>
<feature type="compositionally biased region" description="Polar residues" evidence="1">
    <location>
        <begin position="1024"/>
        <end position="1043"/>
    </location>
</feature>
<name>A0A7J7JIP4_BUGNE</name>
<feature type="compositionally biased region" description="Polar residues" evidence="1">
    <location>
        <begin position="311"/>
        <end position="330"/>
    </location>
</feature>
<feature type="compositionally biased region" description="Basic residues" evidence="1">
    <location>
        <begin position="906"/>
        <end position="916"/>
    </location>
</feature>
<feature type="region of interest" description="Disordered" evidence="1">
    <location>
        <begin position="950"/>
        <end position="1083"/>
    </location>
</feature>
<feature type="compositionally biased region" description="Polar residues" evidence="1">
    <location>
        <begin position="950"/>
        <end position="963"/>
    </location>
</feature>
<dbReference type="EMBL" id="VXIV02002328">
    <property type="protein sequence ID" value="KAF6026189.1"/>
    <property type="molecule type" value="Genomic_DNA"/>
</dbReference>
<feature type="compositionally biased region" description="Low complexity" evidence="1">
    <location>
        <begin position="357"/>
        <end position="370"/>
    </location>
</feature>
<feature type="compositionally biased region" description="Basic and acidic residues" evidence="1">
    <location>
        <begin position="1044"/>
        <end position="1057"/>
    </location>
</feature>
<organism evidence="3 4">
    <name type="scientific">Bugula neritina</name>
    <name type="common">Brown bryozoan</name>
    <name type="synonym">Sertularia neritina</name>
    <dbReference type="NCBI Taxonomy" id="10212"/>
    <lineage>
        <taxon>Eukaryota</taxon>
        <taxon>Metazoa</taxon>
        <taxon>Spiralia</taxon>
        <taxon>Lophotrochozoa</taxon>
        <taxon>Bryozoa</taxon>
        <taxon>Gymnolaemata</taxon>
        <taxon>Cheilostomatida</taxon>
        <taxon>Flustrina</taxon>
        <taxon>Buguloidea</taxon>
        <taxon>Bugulidae</taxon>
        <taxon>Bugula</taxon>
    </lineage>
</organism>
<feature type="region of interest" description="Disordered" evidence="1">
    <location>
        <begin position="68"/>
        <end position="123"/>
    </location>
</feature>
<evidence type="ECO:0000313" key="3">
    <source>
        <dbReference type="EMBL" id="KAF6026189.1"/>
    </source>
</evidence>
<dbReference type="AlphaFoldDB" id="A0A7J7JIP4"/>
<feature type="region of interest" description="Disordered" evidence="1">
    <location>
        <begin position="766"/>
        <end position="787"/>
    </location>
</feature>
<evidence type="ECO:0000256" key="1">
    <source>
        <dbReference type="SAM" id="MobiDB-lite"/>
    </source>
</evidence>
<feature type="compositionally biased region" description="Low complexity" evidence="1">
    <location>
        <begin position="523"/>
        <end position="546"/>
    </location>
</feature>
<reference evidence="3" key="1">
    <citation type="submission" date="2020-06" db="EMBL/GenBank/DDBJ databases">
        <title>Draft genome of Bugula neritina, a colonial animal packing powerful symbionts and potential medicines.</title>
        <authorList>
            <person name="Rayko M."/>
        </authorList>
    </citation>
    <scope>NUCLEOTIDE SEQUENCE [LARGE SCALE GENOMIC DNA]</scope>
    <source>
        <strain evidence="3">Kwan_BN1</strain>
    </source>
</reference>
<feature type="compositionally biased region" description="Polar residues" evidence="1">
    <location>
        <begin position="766"/>
        <end position="783"/>
    </location>
</feature>
<feature type="compositionally biased region" description="Basic residues" evidence="1">
    <location>
        <begin position="1058"/>
        <end position="1072"/>
    </location>
</feature>
<feature type="compositionally biased region" description="Low complexity" evidence="1">
    <location>
        <begin position="331"/>
        <end position="342"/>
    </location>
</feature>
<feature type="compositionally biased region" description="Low complexity" evidence="1">
    <location>
        <begin position="642"/>
        <end position="654"/>
    </location>
</feature>
<feature type="chain" id="PRO_5029879032" evidence="2">
    <location>
        <begin position="22"/>
        <end position="1221"/>
    </location>
</feature>
<feature type="region of interest" description="Disordered" evidence="1">
    <location>
        <begin position="503"/>
        <end position="546"/>
    </location>
</feature>
<feature type="compositionally biased region" description="Low complexity" evidence="1">
    <location>
        <begin position="148"/>
        <end position="165"/>
    </location>
</feature>
<comment type="caution">
    <text evidence="3">The sequence shown here is derived from an EMBL/GenBank/DDBJ whole genome shotgun (WGS) entry which is preliminary data.</text>
</comment>
<feature type="region of interest" description="Disordered" evidence="1">
    <location>
        <begin position="797"/>
        <end position="816"/>
    </location>
</feature>
<feature type="region of interest" description="Disordered" evidence="1">
    <location>
        <begin position="1191"/>
        <end position="1221"/>
    </location>
</feature>
<feature type="region of interest" description="Disordered" evidence="1">
    <location>
        <begin position="829"/>
        <end position="853"/>
    </location>
</feature>
<feature type="compositionally biased region" description="Polar residues" evidence="1">
    <location>
        <begin position="974"/>
        <end position="989"/>
    </location>
</feature>
<feature type="region of interest" description="Disordered" evidence="1">
    <location>
        <begin position="148"/>
        <end position="172"/>
    </location>
</feature>
<sequence>MRNISVTLVTFFLTLAAHVCSQHSASDLDHLMEYYKSLRGNDRQTGSGRTYHPPQKDYYSSSRVTYLQSDSPVSQTTQGASISQQTNQVQPRYLGNDISRKAPNAGSQDSGIEQNRGSSSEALLVASNPTDTTLLEPIAMKAMNNEITPTGNSPNPTSSPTPATTIKHSTASKLPAVPTTIEKHLPTTTSKYVPTSRPQLLPKNAATHEPSFKATAVPISTPRHLPKTTTKHVPTTTMTPVPTTTLKSVPTSTPRHLPKTTTKHVPTTTMTPVPTTTLKSVPTSTPLHLPKTTTKHVPTTTMTPVPTTTLKSVLTSTPLHLPKTTTKHVQTSTETPAPTSTPKHLSTTSMTSKDVPTSTQTLAPTTTSKSLPFPTSTIIPTPKPVATSKLNSQKSTTQTSMSLPLSNSAVKRAPTTPDYVPASTKISTPKPTSVNLPPSKVTSVTTKTSHISTSTQALVQTTTPKHLSTTTPKHLSTTTPKSLPTSTSKRLPTTTIVLAPAPTSKFLPTTPKHIPTRAPEIESTSSLVKLTSTPTPTSTHSHNNSDSLTTYAVESLSSQTLKPTSLLDNSTIAFNKSADSIINESKLSAAMTLNEVITTVIPINASSSSMISNFTQLESTDLPETTTNMPKPVVKQLIFSHNSTEQQNTTSTTNKLFQRPRNSRFQPRKNQKLNQQKKARRARKPNQSHVQNLSANQVPETQSNSQHPSGVSGLIQSLLGNSQQGNSDFGSLIASAVQSTGGQPQDAGSQPLGGLAQAIIDKQAAANPNATKAPEKQSQSTPSPEELAELIQQALAQSEAEAKKKEQERDPNEPTVEEVHQLIANTVNGRNTAGAGGLNNAITSSQSDGDMDSRQIGNVLQTALNANSRAGNKNKIDESSPSVTANLIAENPNTRDEVATRSPLVKLRRKNNKKQQRNSLSKANKNKPVEMSTDINANSKQEVQISPISKAVNQVKAQPTALPSQKEKRRKTARAQNRLRNALSQSHSPRSAPLQGERLPVVHPGDQSLPSLAVGGASIGREQFQGQTQQDSQLKAGQSNKSLNKVDLKAARKENKALKKQQRQRARERKAAKQAQAERLNSQKKLAAETFKDQEEFSDLDASARVSSNSKVALALNLENSNAQSVSLQKSNGAKFGSGTRIGARESLQAANHQEVEALSEGENFAEDGLQADAGSEDLLNFQTDLLSQNEKTVSAVDQRRRGEQATGQGHSLFGSGGFLS</sequence>
<feature type="compositionally biased region" description="Basic and acidic residues" evidence="1">
    <location>
        <begin position="800"/>
        <end position="816"/>
    </location>
</feature>
<feature type="compositionally biased region" description="Polar residues" evidence="1">
    <location>
        <begin position="388"/>
        <end position="403"/>
    </location>
</feature>
<evidence type="ECO:0000256" key="2">
    <source>
        <dbReference type="SAM" id="SignalP"/>
    </source>
</evidence>
<gene>
    <name evidence="3" type="ORF">EB796_015505</name>
</gene>
<keyword evidence="2" id="KW-0732">Signal</keyword>
<feature type="compositionally biased region" description="Low complexity" evidence="1">
    <location>
        <begin position="231"/>
        <end position="246"/>
    </location>
</feature>
<accession>A0A7J7JIP4</accession>
<feature type="region of interest" description="Disordered" evidence="1">
    <location>
        <begin position="642"/>
        <end position="714"/>
    </location>
</feature>
<feature type="compositionally biased region" description="Basic residues" evidence="1">
    <location>
        <begin position="666"/>
        <end position="686"/>
    </location>
</feature>
<protein>
    <submittedName>
        <fullName evidence="3">Uncharacterized protein</fullName>
    </submittedName>
</protein>
<feature type="region of interest" description="Disordered" evidence="1">
    <location>
        <begin position="890"/>
        <end position="938"/>
    </location>
</feature>
<feature type="compositionally biased region" description="Polar residues" evidence="1">
    <location>
        <begin position="68"/>
        <end position="90"/>
    </location>
</feature>
<dbReference type="Proteomes" id="UP000593567">
    <property type="component" value="Unassembled WGS sequence"/>
</dbReference>
<keyword evidence="4" id="KW-1185">Reference proteome</keyword>
<feature type="signal peptide" evidence="2">
    <location>
        <begin position="1"/>
        <end position="21"/>
    </location>
</feature>
<feature type="compositionally biased region" description="Polar residues" evidence="1">
    <location>
        <begin position="105"/>
        <end position="123"/>
    </location>
</feature>
<feature type="compositionally biased region" description="Low complexity" evidence="1">
    <location>
        <begin position="288"/>
        <end position="310"/>
    </location>
</feature>
<feature type="region of interest" description="Disordered" evidence="1">
    <location>
        <begin position="419"/>
        <end position="489"/>
    </location>
</feature>